<evidence type="ECO:0000256" key="5">
    <source>
        <dbReference type="ARBA" id="ARBA00023237"/>
    </source>
</evidence>
<evidence type="ECO:0000256" key="2">
    <source>
        <dbReference type="ARBA" id="ARBA00022729"/>
    </source>
</evidence>
<keyword evidence="4" id="KW-0564">Palmitate</keyword>
<proteinExistence type="predicted"/>
<protein>
    <submittedName>
        <fullName evidence="9">Lipoprotein-attachment site-containing protein</fullName>
    </submittedName>
</protein>
<accession>A0A1H9EKK0</accession>
<keyword evidence="6 9" id="KW-0449">Lipoprotein</keyword>
<evidence type="ECO:0000256" key="8">
    <source>
        <dbReference type="SAM" id="SignalP"/>
    </source>
</evidence>
<feature type="signal peptide" evidence="8">
    <location>
        <begin position="1"/>
        <end position="21"/>
    </location>
</feature>
<evidence type="ECO:0000256" key="6">
    <source>
        <dbReference type="ARBA" id="ARBA00023288"/>
    </source>
</evidence>
<keyword evidence="10" id="KW-1185">Reference proteome</keyword>
<keyword evidence="2 8" id="KW-0732">Signal</keyword>
<feature type="region of interest" description="Disordered" evidence="7">
    <location>
        <begin position="28"/>
        <end position="62"/>
    </location>
</feature>
<dbReference type="AlphaFoldDB" id="A0A1H9EKK0"/>
<feature type="chain" id="PRO_5011669191" evidence="8">
    <location>
        <begin position="22"/>
        <end position="62"/>
    </location>
</feature>
<evidence type="ECO:0000313" key="9">
    <source>
        <dbReference type="EMBL" id="SEQ26286.1"/>
    </source>
</evidence>
<dbReference type="RefSeq" id="WP_093284032.1">
    <property type="nucleotide sequence ID" value="NZ_FOFS01000005.1"/>
</dbReference>
<dbReference type="PROSITE" id="PS51257">
    <property type="entry name" value="PROKAR_LIPOPROTEIN"/>
    <property type="match status" value="1"/>
</dbReference>
<gene>
    <name evidence="9" type="ORF">SAMN04488038_10574</name>
</gene>
<comment type="subcellular location">
    <subcellularLocation>
        <location evidence="1">Cell outer membrane</location>
        <topology evidence="1">Lipid-anchor</topology>
    </subcellularLocation>
</comment>
<evidence type="ECO:0000256" key="3">
    <source>
        <dbReference type="ARBA" id="ARBA00023136"/>
    </source>
</evidence>
<keyword evidence="3" id="KW-0472">Membrane</keyword>
<name>A0A1H9EKK0_9GAMM</name>
<keyword evidence="5" id="KW-0998">Cell outer membrane</keyword>
<evidence type="ECO:0000256" key="1">
    <source>
        <dbReference type="ARBA" id="ARBA00004459"/>
    </source>
</evidence>
<organism evidence="9 10">
    <name type="scientific">Solimonas aquatica</name>
    <dbReference type="NCBI Taxonomy" id="489703"/>
    <lineage>
        <taxon>Bacteria</taxon>
        <taxon>Pseudomonadati</taxon>
        <taxon>Pseudomonadota</taxon>
        <taxon>Gammaproteobacteria</taxon>
        <taxon>Nevskiales</taxon>
        <taxon>Nevskiaceae</taxon>
        <taxon>Solimonas</taxon>
    </lineage>
</organism>
<sequence length="62" mass="6196">MRTTLLLLTVLGLAACGQTGALYLPEQGAKHKKPAKTAPVNSVPAPAGTPPQTPPPASTPAP</sequence>
<evidence type="ECO:0000256" key="7">
    <source>
        <dbReference type="SAM" id="MobiDB-lite"/>
    </source>
</evidence>
<feature type="compositionally biased region" description="Pro residues" evidence="7">
    <location>
        <begin position="47"/>
        <end position="62"/>
    </location>
</feature>
<dbReference type="InterPro" id="IPR032831">
    <property type="entry name" value="LptM_cons"/>
</dbReference>
<dbReference type="Proteomes" id="UP000199233">
    <property type="component" value="Unassembled WGS sequence"/>
</dbReference>
<dbReference type="Pfam" id="PF13627">
    <property type="entry name" value="LptM_cons"/>
    <property type="match status" value="1"/>
</dbReference>
<evidence type="ECO:0000313" key="10">
    <source>
        <dbReference type="Proteomes" id="UP000199233"/>
    </source>
</evidence>
<dbReference type="GO" id="GO:0009279">
    <property type="term" value="C:cell outer membrane"/>
    <property type="evidence" value="ECO:0007669"/>
    <property type="project" value="UniProtKB-SubCell"/>
</dbReference>
<reference evidence="9 10" key="1">
    <citation type="submission" date="2016-10" db="EMBL/GenBank/DDBJ databases">
        <authorList>
            <person name="de Groot N.N."/>
        </authorList>
    </citation>
    <scope>NUCLEOTIDE SEQUENCE [LARGE SCALE GENOMIC DNA]</scope>
    <source>
        <strain evidence="9 10">DSM 25927</strain>
    </source>
</reference>
<evidence type="ECO:0000256" key="4">
    <source>
        <dbReference type="ARBA" id="ARBA00023139"/>
    </source>
</evidence>
<dbReference type="NCBIfam" id="NF047847">
    <property type="entry name" value="SS_mature_LptM"/>
    <property type="match status" value="1"/>
</dbReference>
<dbReference type="STRING" id="489703.SAMN04488038_10574"/>
<dbReference type="EMBL" id="FOFS01000005">
    <property type="protein sequence ID" value="SEQ26286.1"/>
    <property type="molecule type" value="Genomic_DNA"/>
</dbReference>